<dbReference type="PRINTS" id="PR00081">
    <property type="entry name" value="GDHRDH"/>
</dbReference>
<dbReference type="OrthoDB" id="191139at2759"/>
<dbReference type="EMBL" id="LJIJ01000506">
    <property type="protein sequence ID" value="ODM96748.1"/>
    <property type="molecule type" value="Genomic_DNA"/>
</dbReference>
<sequence length="359" mass="40114">MAATKTSDSPPGNIIQRLIKQFWYLAICGTWIAMVDLIKDIFIKAPVIEIEKLEKRSHQVAIMTGGPRGIGFDIVKKLLQLDYTVILGVRSIEASEKGIAEIRNLGITSGRVKLLSLDLKSLNSVREFAREVLASKEGSRIDLLLNNAGIMNVPYEKTQDNFESQFQVNYLSHFLLTNLLLPRIKETAAKKSEPCQIVNTSSHAQKGGKIDFDELETSKVYSAVKCYFDSKLCQVIHVKTLENKFQEDKVNIHAYAVHPGEIPTTLWNDLGLLARISRPIMKRICRTTDGAANTVLYPVLTPEVGEKCGGEYFETGKVKPTNPQANRPEIQKRLWERSLMLTQDANANSSQNQGNLAAK</sequence>
<dbReference type="PANTHER" id="PTHR43157">
    <property type="entry name" value="PHOSPHATIDYLINOSITOL-GLYCAN BIOSYNTHESIS CLASS F PROTEIN-RELATED"/>
    <property type="match status" value="1"/>
</dbReference>
<proteinExistence type="predicted"/>
<name>A0A1D2MV26_ORCCI</name>
<dbReference type="GO" id="GO:0016491">
    <property type="term" value="F:oxidoreductase activity"/>
    <property type="evidence" value="ECO:0007669"/>
    <property type="project" value="UniProtKB-KW"/>
</dbReference>
<dbReference type="InterPro" id="IPR036291">
    <property type="entry name" value="NAD(P)-bd_dom_sf"/>
</dbReference>
<protein>
    <submittedName>
        <fullName evidence="2">Short-chain dehydrogenase TIC 32, chloroplastic</fullName>
    </submittedName>
</protein>
<dbReference type="OMA" id="VANIHFI"/>
<reference evidence="2 3" key="1">
    <citation type="journal article" date="2016" name="Genome Biol. Evol.">
        <title>Gene Family Evolution Reflects Adaptation to Soil Environmental Stressors in the Genome of the Collembolan Orchesella cincta.</title>
        <authorList>
            <person name="Faddeeva-Vakhrusheva A."/>
            <person name="Derks M.F."/>
            <person name="Anvar S.Y."/>
            <person name="Agamennone V."/>
            <person name="Suring W."/>
            <person name="Smit S."/>
            <person name="van Straalen N.M."/>
            <person name="Roelofs D."/>
        </authorList>
    </citation>
    <scope>NUCLEOTIDE SEQUENCE [LARGE SCALE GENOMIC DNA]</scope>
    <source>
        <tissue evidence="2">Mixed pool</tissue>
    </source>
</reference>
<evidence type="ECO:0000313" key="2">
    <source>
        <dbReference type="EMBL" id="ODM96748.1"/>
    </source>
</evidence>
<keyword evidence="3" id="KW-1185">Reference proteome</keyword>
<evidence type="ECO:0000256" key="1">
    <source>
        <dbReference type="ARBA" id="ARBA00023002"/>
    </source>
</evidence>
<dbReference type="AlphaFoldDB" id="A0A1D2MV26"/>
<dbReference type="SUPFAM" id="SSF51735">
    <property type="entry name" value="NAD(P)-binding Rossmann-fold domains"/>
    <property type="match status" value="1"/>
</dbReference>
<keyword evidence="1" id="KW-0560">Oxidoreductase</keyword>
<comment type="caution">
    <text evidence="2">The sequence shown here is derived from an EMBL/GenBank/DDBJ whole genome shotgun (WGS) entry which is preliminary data.</text>
</comment>
<dbReference type="Gene3D" id="3.40.50.720">
    <property type="entry name" value="NAD(P)-binding Rossmann-like Domain"/>
    <property type="match status" value="1"/>
</dbReference>
<dbReference type="Pfam" id="PF00106">
    <property type="entry name" value="adh_short"/>
    <property type="match status" value="1"/>
</dbReference>
<organism evidence="2 3">
    <name type="scientific">Orchesella cincta</name>
    <name type="common">Springtail</name>
    <name type="synonym">Podura cincta</name>
    <dbReference type="NCBI Taxonomy" id="48709"/>
    <lineage>
        <taxon>Eukaryota</taxon>
        <taxon>Metazoa</taxon>
        <taxon>Ecdysozoa</taxon>
        <taxon>Arthropoda</taxon>
        <taxon>Hexapoda</taxon>
        <taxon>Collembola</taxon>
        <taxon>Entomobryomorpha</taxon>
        <taxon>Entomobryoidea</taxon>
        <taxon>Orchesellidae</taxon>
        <taxon>Orchesellinae</taxon>
        <taxon>Orchesella</taxon>
    </lineage>
</organism>
<accession>A0A1D2MV26</accession>
<dbReference type="InterPro" id="IPR002347">
    <property type="entry name" value="SDR_fam"/>
</dbReference>
<evidence type="ECO:0000313" key="3">
    <source>
        <dbReference type="Proteomes" id="UP000094527"/>
    </source>
</evidence>
<dbReference type="Proteomes" id="UP000094527">
    <property type="component" value="Unassembled WGS sequence"/>
</dbReference>
<dbReference type="PANTHER" id="PTHR43157:SF31">
    <property type="entry name" value="PHOSPHATIDYLINOSITOL-GLYCAN BIOSYNTHESIS CLASS F PROTEIN"/>
    <property type="match status" value="1"/>
</dbReference>
<gene>
    <name evidence="2" type="ORF">Ocin01_09928</name>
</gene>
<dbReference type="STRING" id="48709.A0A1D2MV26"/>